<sequence>MIYVQIDSDVDVLSLSSGLVHVSMAKSKSTEPEEGAMGFKDKQKALDTLKMLDGRDISYQYHVIMSFVSRARRTLQITKDEEKLANLREAQKVFEDWLNDYKENNRGKDNLAYLPLETVRGFRSLAKKYEVLDDSFYLAYKKEKGDYKGLRAVRSQDDEVTWDIVRNRKLKDIIAKIKKEHIQWYETDVGDFRGFPTKEHTQCILLGYSPDPTKIKKLISQVEEKFGSLSDSEDMEVEDEKHRGTKRSHDSSSSSDSEDDEPKKKSQKKEQEAVKQEKEESGLSFKDKQKALDSIKSLDGRDVSYQFHAITGLLKRADRVISCTKDEEKIKNMREAVEVFENWVTDYNVNNRSKENFAYLSADLVRAYKPLADKYGIEDNGFLEAYEKEDGDYKRLRSVKVPDSQMTWDIERNKNLRSLVDRIKDKHIPWFETDSELRGLPTEEHTRCIMWGFSHEPTKLKKLVPTLKEKINPSE</sequence>
<keyword evidence="2" id="KW-1185">Reference proteome</keyword>
<feature type="compositionally biased region" description="Basic and acidic residues" evidence="1">
    <location>
        <begin position="239"/>
        <end position="250"/>
    </location>
</feature>
<evidence type="ECO:0000256" key="1">
    <source>
        <dbReference type="SAM" id="MobiDB-lite"/>
    </source>
</evidence>
<dbReference type="Gene3D" id="1.20.120.1250">
    <property type="entry name" value="Sulfhydryl oxidase R596, ORFan domain"/>
    <property type="match status" value="2"/>
</dbReference>
<protein>
    <submittedName>
        <fullName evidence="3">Uncharacterized protein LOC107265503 isoform X1</fullName>
    </submittedName>
</protein>
<feature type="region of interest" description="Disordered" evidence="1">
    <location>
        <begin position="229"/>
        <end position="285"/>
    </location>
</feature>
<proteinExistence type="predicted"/>
<feature type="compositionally biased region" description="Basic and acidic residues" evidence="1">
    <location>
        <begin position="261"/>
        <end position="285"/>
    </location>
</feature>
<dbReference type="CTD" id="42953"/>
<gene>
    <name evidence="3" type="primary">LOC107265503</name>
</gene>
<evidence type="ECO:0000313" key="3">
    <source>
        <dbReference type="RefSeq" id="XP_024938525.1"/>
    </source>
</evidence>
<evidence type="ECO:0000313" key="2">
    <source>
        <dbReference type="Proteomes" id="UP000694920"/>
    </source>
</evidence>
<organism evidence="2 3">
    <name type="scientific">Cephus cinctus</name>
    <name type="common">Wheat stem sawfly</name>
    <dbReference type="NCBI Taxonomy" id="211228"/>
    <lineage>
        <taxon>Eukaryota</taxon>
        <taxon>Metazoa</taxon>
        <taxon>Ecdysozoa</taxon>
        <taxon>Arthropoda</taxon>
        <taxon>Hexapoda</taxon>
        <taxon>Insecta</taxon>
        <taxon>Pterygota</taxon>
        <taxon>Neoptera</taxon>
        <taxon>Endopterygota</taxon>
        <taxon>Hymenoptera</taxon>
        <taxon>Cephoidea</taxon>
        <taxon>Cephidae</taxon>
        <taxon>Cephus</taxon>
    </lineage>
</organism>
<accession>A0AAJ7VZ28</accession>
<dbReference type="Proteomes" id="UP000694920">
    <property type="component" value="Unplaced"/>
</dbReference>
<dbReference type="GeneID" id="107265503"/>
<dbReference type="AlphaFoldDB" id="A0AAJ7VZ28"/>
<reference evidence="3" key="1">
    <citation type="submission" date="2025-08" db="UniProtKB">
        <authorList>
            <consortium name="RefSeq"/>
        </authorList>
    </citation>
    <scope>IDENTIFICATION</scope>
</reference>
<dbReference type="RefSeq" id="XP_024938525.1">
    <property type="nucleotide sequence ID" value="XM_025082757.1"/>
</dbReference>
<name>A0AAJ7VZ28_CEPCN</name>